<keyword evidence="4" id="KW-1185">Reference proteome</keyword>
<dbReference type="GeneID" id="68112134"/>
<feature type="transmembrane region" description="Helical" evidence="2">
    <location>
        <begin position="283"/>
        <end position="304"/>
    </location>
</feature>
<dbReference type="VEuPathDB" id="AmoebaDB:NfTy_086240"/>
<feature type="transmembrane region" description="Helical" evidence="2">
    <location>
        <begin position="339"/>
        <end position="358"/>
    </location>
</feature>
<sequence>MDLLPSSTSASSTSSWTFMNRFVEADRSVLPSSSSSLKMKTMNEDHDEWSPLSAALRKNQYNNNKEDYSEKSHDTFKMSSSIHHSQEDELITEPTHLLSSSSTRFLQSNLDHHHNHHHHHLHHHHHRSTPHRLRRTFWFLFFWLCALMTHFIMSTNEVLSRYLVHYGGKQMAIQPYTLLCLSNLGALLLYTPRMLYKYGRMSVIEKVKSNIRQAGGFGKLLYRHRKVIGMMCLYQISIVLGSSLRGFATFFTSSTYVQLILLTSPFIICFMGIVVFKTERFSWLDLWTLIFTVTGAVMIILASATRVTEDANGNPVEFQWKWWPDFSQIGRGFQWPNDFIGMIFSLLSSFFFSMKLNAVNKLAPSKTGEEKNSIALNHSSTRATTEEAVVSGSSEDSHSIAANASSQSPSFRERVFMIETQSSMALVMNHAKTTKGELSHVDVDEYDDSDSAEDPHSMEIQSSREAFNEESTSLSSKRTSMQEPLLSARERSEWHRWDGSMEDAETPHDGELQQEASSIMITRTPTEENDDGNDAPEISPEDLFYIQKYLLVLWPLIPMFMYQDWTVFTRYDTIRWLMFIWFMVMNRLVAAVLELWSAKEIGSSNYSIMFPIRIVIGLILSSVVLGEWIDNLVSILGCVIVVAAITAFSIKKHASSNQ</sequence>
<evidence type="ECO:0008006" key="5">
    <source>
        <dbReference type="Google" id="ProtNLM"/>
    </source>
</evidence>
<evidence type="ECO:0000313" key="3">
    <source>
        <dbReference type="EMBL" id="KAF0976241.1"/>
    </source>
</evidence>
<keyword evidence="2" id="KW-1133">Transmembrane helix</keyword>
<dbReference type="AlphaFoldDB" id="A0A6A5BPS5"/>
<feature type="region of interest" description="Disordered" evidence="1">
    <location>
        <begin position="445"/>
        <end position="491"/>
    </location>
</feature>
<feature type="transmembrane region" description="Helical" evidence="2">
    <location>
        <begin position="173"/>
        <end position="191"/>
    </location>
</feature>
<keyword evidence="2" id="KW-0472">Membrane</keyword>
<feature type="transmembrane region" description="Helical" evidence="2">
    <location>
        <begin position="608"/>
        <end position="626"/>
    </location>
</feature>
<dbReference type="GO" id="GO:0016020">
    <property type="term" value="C:membrane"/>
    <property type="evidence" value="ECO:0007669"/>
    <property type="project" value="TreeGrafter"/>
</dbReference>
<name>A0A6A5BPS5_NAEFO</name>
<feature type="transmembrane region" description="Helical" evidence="2">
    <location>
        <begin position="227"/>
        <end position="244"/>
    </location>
</feature>
<dbReference type="VEuPathDB" id="AmoebaDB:NF0096310"/>
<dbReference type="VEuPathDB" id="AmoebaDB:NF0096300"/>
<dbReference type="RefSeq" id="XP_044560954.1">
    <property type="nucleotide sequence ID" value="XM_044708383.1"/>
</dbReference>
<feature type="region of interest" description="Disordered" evidence="1">
    <location>
        <begin position="370"/>
        <end position="406"/>
    </location>
</feature>
<gene>
    <name evidence="3" type="ORF">FDP41_004916</name>
</gene>
<feature type="transmembrane region" description="Helical" evidence="2">
    <location>
        <begin position="632"/>
        <end position="650"/>
    </location>
</feature>
<dbReference type="Proteomes" id="UP000444721">
    <property type="component" value="Unassembled WGS sequence"/>
</dbReference>
<feature type="compositionally biased region" description="Polar residues" evidence="1">
    <location>
        <begin position="459"/>
        <end position="482"/>
    </location>
</feature>
<evidence type="ECO:0000313" key="4">
    <source>
        <dbReference type="Proteomes" id="UP000444721"/>
    </source>
</evidence>
<dbReference type="SUPFAM" id="SSF103481">
    <property type="entry name" value="Multidrug resistance efflux transporter EmrE"/>
    <property type="match status" value="1"/>
</dbReference>
<comment type="caution">
    <text evidence="3">The sequence shown here is derived from an EMBL/GenBank/DDBJ whole genome shotgun (WGS) entry which is preliminary data.</text>
</comment>
<evidence type="ECO:0000256" key="2">
    <source>
        <dbReference type="SAM" id="Phobius"/>
    </source>
</evidence>
<feature type="compositionally biased region" description="Polar residues" evidence="1">
    <location>
        <begin position="374"/>
        <end position="383"/>
    </location>
</feature>
<dbReference type="EMBL" id="VFQX01000041">
    <property type="protein sequence ID" value="KAF0976241.1"/>
    <property type="molecule type" value="Genomic_DNA"/>
</dbReference>
<feature type="transmembrane region" description="Helical" evidence="2">
    <location>
        <begin position="136"/>
        <end position="153"/>
    </location>
</feature>
<dbReference type="PANTHER" id="PTHR22911:SF79">
    <property type="entry name" value="MOBA-LIKE NTP TRANSFERASE DOMAIN-CONTAINING PROTEIN"/>
    <property type="match status" value="1"/>
</dbReference>
<proteinExistence type="predicted"/>
<dbReference type="PANTHER" id="PTHR22911">
    <property type="entry name" value="ACYL-MALONYL CONDENSING ENZYME-RELATED"/>
    <property type="match status" value="1"/>
</dbReference>
<feature type="transmembrane region" description="Helical" evidence="2">
    <location>
        <begin position="574"/>
        <end position="596"/>
    </location>
</feature>
<accession>A0A6A5BPS5</accession>
<evidence type="ECO:0000256" key="1">
    <source>
        <dbReference type="SAM" id="MobiDB-lite"/>
    </source>
</evidence>
<dbReference type="VEuPathDB" id="AmoebaDB:FDP41_004916"/>
<feature type="transmembrane region" description="Helical" evidence="2">
    <location>
        <begin position="256"/>
        <end position="276"/>
    </location>
</feature>
<organism evidence="3 4">
    <name type="scientific">Naegleria fowleri</name>
    <name type="common">Brain eating amoeba</name>
    <dbReference type="NCBI Taxonomy" id="5763"/>
    <lineage>
        <taxon>Eukaryota</taxon>
        <taxon>Discoba</taxon>
        <taxon>Heterolobosea</taxon>
        <taxon>Tetramitia</taxon>
        <taxon>Eutetramitia</taxon>
        <taxon>Vahlkampfiidae</taxon>
        <taxon>Naegleria</taxon>
    </lineage>
</organism>
<protein>
    <recommendedName>
        <fullName evidence="5">EamA domain-containing protein</fullName>
    </recommendedName>
</protein>
<keyword evidence="2" id="KW-0812">Transmembrane</keyword>
<dbReference type="InterPro" id="IPR037185">
    <property type="entry name" value="EmrE-like"/>
</dbReference>
<reference evidence="3 4" key="1">
    <citation type="journal article" date="2019" name="Sci. Rep.">
        <title>Nanopore sequencing improves the draft genome of the human pathogenic amoeba Naegleria fowleri.</title>
        <authorList>
            <person name="Liechti N."/>
            <person name="Schurch N."/>
            <person name="Bruggmann R."/>
            <person name="Wittwer M."/>
        </authorList>
    </citation>
    <scope>NUCLEOTIDE SEQUENCE [LARGE SCALE GENOMIC DNA]</scope>
    <source>
        <strain evidence="3 4">ATCC 30894</strain>
    </source>
</reference>